<evidence type="ECO:0000313" key="1">
    <source>
        <dbReference type="EMBL" id="WAI01328.1"/>
    </source>
</evidence>
<organism evidence="1 2">
    <name type="scientific">Methanogenium organophilum</name>
    <dbReference type="NCBI Taxonomy" id="2199"/>
    <lineage>
        <taxon>Archaea</taxon>
        <taxon>Methanobacteriati</taxon>
        <taxon>Methanobacteriota</taxon>
        <taxon>Stenosarchaea group</taxon>
        <taxon>Methanomicrobia</taxon>
        <taxon>Methanomicrobiales</taxon>
        <taxon>Methanomicrobiaceae</taxon>
        <taxon>Methanogenium</taxon>
    </lineage>
</organism>
<dbReference type="Proteomes" id="UP001163096">
    <property type="component" value="Chromosome"/>
</dbReference>
<protein>
    <submittedName>
        <fullName evidence="1">Polymer-forming cytoskeletal protein</fullName>
    </submittedName>
</protein>
<proteinExistence type="predicted"/>
<reference evidence="1" key="1">
    <citation type="submission" date="2022-11" db="EMBL/GenBank/DDBJ databases">
        <title>Complete genome sequence of Methanogenium organophilum DSM 3596.</title>
        <authorList>
            <person name="Chen S.-C."/>
            <person name="Lai S.-J."/>
            <person name="You Y.-T."/>
        </authorList>
    </citation>
    <scope>NUCLEOTIDE SEQUENCE</scope>
    <source>
        <strain evidence="1">DSM 3596</strain>
    </source>
</reference>
<dbReference type="PANTHER" id="PTHR35024">
    <property type="entry name" value="HYPOTHETICAL CYTOSOLIC PROTEIN"/>
    <property type="match status" value="1"/>
</dbReference>
<name>A0A9X9T7F9_METOG</name>
<dbReference type="SUPFAM" id="SSF51161">
    <property type="entry name" value="Trimeric LpxA-like enzymes"/>
    <property type="match status" value="2"/>
</dbReference>
<dbReference type="EMBL" id="CP113361">
    <property type="protein sequence ID" value="WAI01328.1"/>
    <property type="molecule type" value="Genomic_DNA"/>
</dbReference>
<dbReference type="InterPro" id="IPR011004">
    <property type="entry name" value="Trimer_LpxA-like_sf"/>
</dbReference>
<dbReference type="GeneID" id="76833468"/>
<accession>A0A9X9T7F9</accession>
<dbReference type="KEGG" id="mou:OU421_00160"/>
<dbReference type="InterPro" id="IPR007607">
    <property type="entry name" value="BacA/B"/>
</dbReference>
<gene>
    <name evidence="1" type="ORF">OU421_00160</name>
</gene>
<keyword evidence="2" id="KW-1185">Reference proteome</keyword>
<dbReference type="Gene3D" id="2.160.10.10">
    <property type="entry name" value="Hexapeptide repeat proteins"/>
    <property type="match status" value="1"/>
</dbReference>
<dbReference type="AlphaFoldDB" id="A0A9X9T7F9"/>
<sequence length="282" mass="30946">MEKGGQDWFEQCILPDNTELQEHTLKTDRIIVIGDRCKIDYGLEGNEIVVCEFSTINGDIRAGGDVRIDNFCEVQGDVYATEDAYLGEGVKIRGRLIVNGDLDIGDNVQIEKGFEAKGWISIRNPLPVLTYIVLYLVTLLGIEKEEEISEIMQKLFGYDEHEAAEMPLMIPSNSVLDMETFAVPKSMTIGADCRLHGNIRAGSVTVDTGNTIFGSLRAEGDITLAPNNDIHGNIYSAGNVVICEGVHVLGDVQCSNLTLNEEARLDGTIKAPLGVRIVREKC</sequence>
<evidence type="ECO:0000313" key="2">
    <source>
        <dbReference type="Proteomes" id="UP001163096"/>
    </source>
</evidence>
<dbReference type="PANTHER" id="PTHR35024:SF4">
    <property type="entry name" value="POLYMER-FORMING CYTOSKELETAL PROTEIN"/>
    <property type="match status" value="1"/>
</dbReference>
<dbReference type="RefSeq" id="WP_268186554.1">
    <property type="nucleotide sequence ID" value="NZ_CP113361.1"/>
</dbReference>
<dbReference type="Pfam" id="PF04519">
    <property type="entry name" value="Bactofilin"/>
    <property type="match status" value="1"/>
</dbReference>